<sequence>MEQYAREHELPILRGAELPLFRNILAAARPRHVLEIGTCIGYSALQMAPYLREGGMITTLELDAERAMTARQFIDQSQYSRAVTVINGDGTALLDRLEGPWDFVFLDGPKGQYPRQIKKIIPKLLPQAIIVADNMRYHDMIYIQGAVPHKHRTAVARLHEFLGIMNDDSLFETVFFENGDGMTVSRWKGYMK</sequence>
<dbReference type="InterPro" id="IPR002935">
    <property type="entry name" value="SAM_O-MeTrfase"/>
</dbReference>
<keyword evidence="2 4" id="KW-0808">Transferase</keyword>
<evidence type="ECO:0000313" key="5">
    <source>
        <dbReference type="Proteomes" id="UP000036503"/>
    </source>
</evidence>
<dbReference type="STRING" id="39029.BSR42_12695"/>
<dbReference type="Pfam" id="PF01596">
    <property type="entry name" value="Methyltransf_3"/>
    <property type="match status" value="1"/>
</dbReference>
<dbReference type="PANTHER" id="PTHR43836">
    <property type="entry name" value="CATECHOL O-METHYLTRANSFERASE 1-RELATED"/>
    <property type="match status" value="1"/>
</dbReference>
<dbReference type="FunCoup" id="A0A0J6WU53">
    <property type="interactions" value="282"/>
</dbReference>
<comment type="caution">
    <text evidence="4">The sequence shown here is derived from an EMBL/GenBank/DDBJ whole genome shotgun (WGS) entry which is preliminary data.</text>
</comment>
<dbReference type="SUPFAM" id="SSF53335">
    <property type="entry name" value="S-adenosyl-L-methionine-dependent methyltransferases"/>
    <property type="match status" value="1"/>
</dbReference>
<dbReference type="CDD" id="cd02440">
    <property type="entry name" value="AdoMet_MTases"/>
    <property type="match status" value="1"/>
</dbReference>
<dbReference type="PROSITE" id="PS51682">
    <property type="entry name" value="SAM_OMT_I"/>
    <property type="match status" value="1"/>
</dbReference>
<keyword evidence="3" id="KW-0949">S-adenosyl-L-methionine</keyword>
<gene>
    <name evidence="4" type="ORF">AB840_10220</name>
</gene>
<dbReference type="Proteomes" id="UP000036503">
    <property type="component" value="Unassembled WGS sequence"/>
</dbReference>
<accession>A0A0J6WU53</accession>
<reference evidence="4 5" key="1">
    <citation type="submission" date="2015-06" db="EMBL/GenBank/DDBJ databases">
        <title>Draft genome sequence of beer spoilage bacterium Megasphaera cerevisiae type strain 20462.</title>
        <authorList>
            <person name="Kutumbaka K."/>
            <person name="Pasmowitz J."/>
            <person name="Mategko J."/>
            <person name="Reyes D."/>
            <person name="Friedrich A."/>
            <person name="Han S."/>
            <person name="Martens-Habbena W."/>
            <person name="Neal-McKinney J."/>
            <person name="Janagama H.K."/>
            <person name="Nadala C."/>
            <person name="Samadpour M."/>
        </authorList>
    </citation>
    <scope>NUCLEOTIDE SEQUENCE [LARGE SCALE GENOMIC DNA]</scope>
    <source>
        <strain evidence="4 5">DSM 20462</strain>
    </source>
</reference>
<evidence type="ECO:0000256" key="1">
    <source>
        <dbReference type="ARBA" id="ARBA00022603"/>
    </source>
</evidence>
<dbReference type="GO" id="GO:0032259">
    <property type="term" value="P:methylation"/>
    <property type="evidence" value="ECO:0007669"/>
    <property type="project" value="UniProtKB-KW"/>
</dbReference>
<evidence type="ECO:0000256" key="3">
    <source>
        <dbReference type="ARBA" id="ARBA00022691"/>
    </source>
</evidence>
<dbReference type="AlphaFoldDB" id="A0A0J6WU53"/>
<keyword evidence="5" id="KW-1185">Reference proteome</keyword>
<dbReference type="InParanoid" id="A0A0J6WU53"/>
<dbReference type="EMBL" id="LEKT01000035">
    <property type="protein sequence ID" value="KMO86054.1"/>
    <property type="molecule type" value="Genomic_DNA"/>
</dbReference>
<organism evidence="4 5">
    <name type="scientific">Megasphaera cerevisiae DSM 20462</name>
    <dbReference type="NCBI Taxonomy" id="1122219"/>
    <lineage>
        <taxon>Bacteria</taxon>
        <taxon>Bacillati</taxon>
        <taxon>Bacillota</taxon>
        <taxon>Negativicutes</taxon>
        <taxon>Veillonellales</taxon>
        <taxon>Veillonellaceae</taxon>
        <taxon>Megasphaera</taxon>
    </lineage>
</organism>
<proteinExistence type="predicted"/>
<keyword evidence="1 4" id="KW-0489">Methyltransferase</keyword>
<protein>
    <submittedName>
        <fullName evidence="4">Methyltransferase</fullName>
    </submittedName>
</protein>
<dbReference type="OrthoDB" id="9799672at2"/>
<dbReference type="Gene3D" id="3.40.50.150">
    <property type="entry name" value="Vaccinia Virus protein VP39"/>
    <property type="match status" value="1"/>
</dbReference>
<evidence type="ECO:0000256" key="2">
    <source>
        <dbReference type="ARBA" id="ARBA00022679"/>
    </source>
</evidence>
<evidence type="ECO:0000313" key="4">
    <source>
        <dbReference type="EMBL" id="KMO86054.1"/>
    </source>
</evidence>
<dbReference type="GO" id="GO:0008171">
    <property type="term" value="F:O-methyltransferase activity"/>
    <property type="evidence" value="ECO:0007669"/>
    <property type="project" value="InterPro"/>
</dbReference>
<dbReference type="PANTHER" id="PTHR43836:SF2">
    <property type="entry name" value="CATECHOL O-METHYLTRANSFERASE 1-RELATED"/>
    <property type="match status" value="1"/>
</dbReference>
<name>A0A0J6WU53_9FIRM</name>
<dbReference type="InterPro" id="IPR029063">
    <property type="entry name" value="SAM-dependent_MTases_sf"/>
</dbReference>
<dbReference type="PATRIC" id="fig|1122219.3.peg.1881"/>